<dbReference type="Pfam" id="PF02773">
    <property type="entry name" value="S-AdoMet_synt_C"/>
    <property type="match status" value="1"/>
</dbReference>
<keyword evidence="3 10" id="KW-0554">One-carbon metabolism</keyword>
<evidence type="ECO:0000256" key="8">
    <source>
        <dbReference type="ARBA" id="ARBA00022842"/>
    </source>
</evidence>
<gene>
    <name evidence="10" type="primary">metK</name>
    <name evidence="16" type="ORF">H6G97_00925</name>
</gene>
<keyword evidence="10" id="KW-0963">Cytoplasm</keyword>
<evidence type="ECO:0000256" key="5">
    <source>
        <dbReference type="ARBA" id="ARBA00022723"/>
    </source>
</evidence>
<dbReference type="CDD" id="cd18079">
    <property type="entry name" value="S-AdoMet_synt"/>
    <property type="match status" value="1"/>
</dbReference>
<evidence type="ECO:0000256" key="10">
    <source>
        <dbReference type="HAMAP-Rule" id="MF_00086"/>
    </source>
</evidence>
<keyword evidence="5 10" id="KW-0479">Metal-binding</keyword>
<evidence type="ECO:0000256" key="11">
    <source>
        <dbReference type="RuleBase" id="RU000542"/>
    </source>
</evidence>
<evidence type="ECO:0000259" key="14">
    <source>
        <dbReference type="Pfam" id="PF02772"/>
    </source>
</evidence>
<dbReference type="RefSeq" id="WP_190938908.1">
    <property type="nucleotide sequence ID" value="NZ_JACJSI010000001.1"/>
</dbReference>
<feature type="binding site" evidence="10">
    <location>
        <position position="283"/>
    </location>
    <ligand>
        <name>ATP</name>
        <dbReference type="ChEBI" id="CHEBI:30616"/>
        <note>ligand shared between two neighboring subunits</note>
    </ligand>
</feature>
<dbReference type="PANTHER" id="PTHR11964">
    <property type="entry name" value="S-ADENOSYLMETHIONINE SYNTHETASE"/>
    <property type="match status" value="1"/>
</dbReference>
<comment type="cofactor">
    <cofactor evidence="10">
        <name>Mg(2+)</name>
        <dbReference type="ChEBI" id="CHEBI:18420"/>
    </cofactor>
    <text evidence="10">Binds 2 divalent ions per subunit.</text>
</comment>
<feature type="binding site" description="in other chain" evidence="10">
    <location>
        <begin position="251"/>
        <end position="252"/>
    </location>
    <ligand>
        <name>ATP</name>
        <dbReference type="ChEBI" id="CHEBI:30616"/>
        <note>ligand shared between two neighboring subunits</note>
    </ligand>
</feature>
<dbReference type="PROSITE" id="PS00376">
    <property type="entry name" value="ADOMET_SYNTHASE_1"/>
    <property type="match status" value="1"/>
</dbReference>
<dbReference type="InterPro" id="IPR022628">
    <property type="entry name" value="S-AdoMet_synt_N"/>
</dbReference>
<dbReference type="EC" id="2.5.1.6" evidence="10"/>
<keyword evidence="4 10" id="KW-0808">Transferase</keyword>
<sequence>MSRRYLFTSESVTEGHPDKICDQISDTILDALLTQDPSSRVAAEVVVNTGLVLITGEITTKANVNFVNLARKKITEIGYTNADNGFSANSTSVLLALDEQSPDIAQGVNTAQETREQDSDEQFDKIGAGDQGIMFGFASNETPELMPLPISLAHRIARRLAAVRKTGELSYLRPDGKTQVTVVYEDGRPVGIDTILISTQHTASIGEITDEAAVQAKIKQDLWSAVVEPVFGDIEVKPNQETRFLVNPTGKFVVGGPQGDSGLTGRKIIVDTYGGYSRHGGGAFSGKDPTKVDRSAAYAARYVAKNIVAAGLAEKVEIQLSYAIGVARPTSILVDTFGTGKVDEETLLELINQHFELRPAGIIHTFNLRNLPSERGGRFYQDVAAYGHFGRPDLDLPWEQTDKAELLKQAANESLSAAVAQALT</sequence>
<feature type="domain" description="S-adenosylmethionine synthetase N-terminal" evidence="13">
    <location>
        <begin position="5"/>
        <end position="102"/>
    </location>
</feature>
<comment type="subunit">
    <text evidence="10">Homotetramer; dimer of dimers.</text>
</comment>
<comment type="caution">
    <text evidence="16">The sequence shown here is derived from an EMBL/GenBank/DDBJ whole genome shotgun (WGS) entry which is preliminary data.</text>
</comment>
<evidence type="ECO:0000259" key="15">
    <source>
        <dbReference type="Pfam" id="PF02773"/>
    </source>
</evidence>
<feature type="domain" description="S-adenosylmethionine synthetase central" evidence="14">
    <location>
        <begin position="125"/>
        <end position="252"/>
    </location>
</feature>
<dbReference type="PIRSF" id="PIRSF000497">
    <property type="entry name" value="MAT"/>
    <property type="match status" value="1"/>
</dbReference>
<comment type="cofactor">
    <cofactor evidence="10">
        <name>K(+)</name>
        <dbReference type="ChEBI" id="CHEBI:29103"/>
    </cofactor>
    <text evidence="10">Binds 1 potassium ion per subunit.</text>
</comment>
<feature type="binding site" evidence="10">
    <location>
        <position position="287"/>
    </location>
    <ligand>
        <name>ATP</name>
        <dbReference type="ChEBI" id="CHEBI:30616"/>
        <note>ligand shared between two neighboring subunits</note>
    </ligand>
</feature>
<dbReference type="InterPro" id="IPR002133">
    <property type="entry name" value="S-AdoMet_synthetase"/>
</dbReference>
<evidence type="ECO:0000313" key="16">
    <source>
        <dbReference type="EMBL" id="MBD2528194.1"/>
    </source>
</evidence>
<feature type="domain" description="S-adenosylmethionine synthetase C-terminal" evidence="15">
    <location>
        <begin position="254"/>
        <end position="400"/>
    </location>
</feature>
<reference evidence="16 17" key="1">
    <citation type="journal article" date="2020" name="ISME J.">
        <title>Comparative genomics reveals insights into cyanobacterial evolution and habitat adaptation.</title>
        <authorList>
            <person name="Chen M.Y."/>
            <person name="Teng W.K."/>
            <person name="Zhao L."/>
            <person name="Hu C.X."/>
            <person name="Zhou Y.K."/>
            <person name="Han B.P."/>
            <person name="Song L.R."/>
            <person name="Shu W.S."/>
        </authorList>
    </citation>
    <scope>NUCLEOTIDE SEQUENCE [LARGE SCALE GENOMIC DNA]</scope>
    <source>
        <strain evidence="16 17">FACHB-838</strain>
    </source>
</reference>
<evidence type="ECO:0000256" key="9">
    <source>
        <dbReference type="ARBA" id="ARBA00022958"/>
    </source>
</evidence>
<keyword evidence="7 10" id="KW-0067">ATP-binding</keyword>
<proteinExistence type="inferred from homology"/>
<keyword evidence="17" id="KW-1185">Reference proteome</keyword>
<evidence type="ECO:0000259" key="13">
    <source>
        <dbReference type="Pfam" id="PF00438"/>
    </source>
</evidence>
<evidence type="ECO:0000256" key="6">
    <source>
        <dbReference type="ARBA" id="ARBA00022741"/>
    </source>
</evidence>
<dbReference type="NCBIfam" id="TIGR01034">
    <property type="entry name" value="metK"/>
    <property type="match status" value="1"/>
</dbReference>
<feature type="binding site" description="in other chain" evidence="10">
    <location>
        <begin position="266"/>
        <end position="267"/>
    </location>
    <ligand>
        <name>ATP</name>
        <dbReference type="ChEBI" id="CHEBI:30616"/>
        <note>ligand shared between two neighboring subunits</note>
    </ligand>
</feature>
<dbReference type="GO" id="GO:0004478">
    <property type="term" value="F:methionine adenosyltransferase activity"/>
    <property type="evidence" value="ECO:0007669"/>
    <property type="project" value="UniProtKB-EC"/>
</dbReference>
<comment type="subcellular location">
    <subcellularLocation>
        <location evidence="10 11">Cytoplasm</location>
    </subcellularLocation>
</comment>
<keyword evidence="9 10" id="KW-0630">Potassium</keyword>
<dbReference type="HAMAP" id="MF_00086">
    <property type="entry name" value="S_AdoMet_synth1"/>
    <property type="match status" value="1"/>
</dbReference>
<comment type="pathway">
    <text evidence="1 10">Amino-acid biosynthesis; S-adenosyl-L-methionine biosynthesis; S-adenosyl-L-methionine from L-methionine: step 1/1.</text>
</comment>
<keyword evidence="8 10" id="KW-0460">Magnesium</keyword>
<evidence type="ECO:0000256" key="2">
    <source>
        <dbReference type="ARBA" id="ARBA00009685"/>
    </source>
</evidence>
<feature type="binding site" description="in other chain" evidence="10">
    <location>
        <position position="291"/>
    </location>
    <ligand>
        <name>L-methionine</name>
        <dbReference type="ChEBI" id="CHEBI:57844"/>
        <note>ligand shared between two neighboring subunits</note>
    </ligand>
</feature>
<dbReference type="InterPro" id="IPR022630">
    <property type="entry name" value="S-AdoMet_synt_C"/>
</dbReference>
<feature type="binding site" evidence="10">
    <location>
        <position position="18"/>
    </location>
    <ligand>
        <name>Mg(2+)</name>
        <dbReference type="ChEBI" id="CHEBI:18420"/>
    </ligand>
</feature>
<dbReference type="InterPro" id="IPR022629">
    <property type="entry name" value="S-AdoMet_synt_central"/>
</dbReference>
<evidence type="ECO:0000256" key="4">
    <source>
        <dbReference type="ARBA" id="ARBA00022679"/>
    </source>
</evidence>
<comment type="catalytic activity">
    <reaction evidence="10">
        <text>L-methionine + ATP + H2O = S-adenosyl-L-methionine + phosphate + diphosphate</text>
        <dbReference type="Rhea" id="RHEA:21080"/>
        <dbReference type="ChEBI" id="CHEBI:15377"/>
        <dbReference type="ChEBI" id="CHEBI:30616"/>
        <dbReference type="ChEBI" id="CHEBI:33019"/>
        <dbReference type="ChEBI" id="CHEBI:43474"/>
        <dbReference type="ChEBI" id="CHEBI:57844"/>
        <dbReference type="ChEBI" id="CHEBI:59789"/>
        <dbReference type="EC" id="2.5.1.6"/>
    </reaction>
</comment>
<accession>A0ABR8DI55</accession>
<protein>
    <recommendedName>
        <fullName evidence="10">S-adenosylmethionine synthase</fullName>
        <shortName evidence="10">AdoMet synthase</shortName>
        <ecNumber evidence="10">2.5.1.6</ecNumber>
    </recommendedName>
    <alternativeName>
        <fullName evidence="10">MAT</fullName>
    </alternativeName>
    <alternativeName>
        <fullName evidence="10">Methionine adenosyltransferase</fullName>
    </alternativeName>
</protein>
<dbReference type="InterPro" id="IPR022636">
    <property type="entry name" value="S-AdoMet_synthetase_sfam"/>
</dbReference>
<dbReference type="PROSITE" id="PS00377">
    <property type="entry name" value="ADOMET_SYNTHASE_2"/>
    <property type="match status" value="1"/>
</dbReference>
<dbReference type="Proteomes" id="UP000623440">
    <property type="component" value="Unassembled WGS sequence"/>
</dbReference>
<evidence type="ECO:0000256" key="1">
    <source>
        <dbReference type="ARBA" id="ARBA00005224"/>
    </source>
</evidence>
<feature type="binding site" evidence="10">
    <location>
        <position position="260"/>
    </location>
    <ligand>
        <name>ATP</name>
        <dbReference type="ChEBI" id="CHEBI:30616"/>
        <note>ligand shared between two neighboring subunits</note>
    </ligand>
</feature>
<keyword evidence="6 10" id="KW-0547">Nucleotide-binding</keyword>
<feature type="binding site" evidence="10">
    <location>
        <position position="260"/>
    </location>
    <ligand>
        <name>L-methionine</name>
        <dbReference type="ChEBI" id="CHEBI:57844"/>
        <note>ligand shared between two neighboring subunits</note>
    </ligand>
</feature>
<dbReference type="InterPro" id="IPR022631">
    <property type="entry name" value="ADOMET_SYNTHASE_CS"/>
</dbReference>
<feature type="binding site" description="in other chain" evidence="10">
    <location>
        <position position="57"/>
    </location>
    <ligand>
        <name>L-methionine</name>
        <dbReference type="ChEBI" id="CHEBI:57844"/>
        <note>ligand shared between two neighboring subunits</note>
    </ligand>
</feature>
<feature type="binding site" evidence="10">
    <location>
        <position position="44"/>
    </location>
    <ligand>
        <name>K(+)</name>
        <dbReference type="ChEBI" id="CHEBI:29103"/>
    </ligand>
</feature>
<comment type="function">
    <text evidence="10">Catalyzes the formation of S-adenosylmethionine (AdoMet) from methionine and ATP. The overall synthetic reaction is composed of two sequential steps, AdoMet formation and the subsequent tripolyphosphate hydrolysis which occurs prior to release of AdoMet from the enzyme.</text>
</comment>
<comment type="similarity">
    <text evidence="2 10 12">Belongs to the AdoMet synthase family.</text>
</comment>
<dbReference type="Gene3D" id="3.30.300.10">
    <property type="match status" value="3"/>
</dbReference>
<dbReference type="Pfam" id="PF02772">
    <property type="entry name" value="S-AdoMet_synt_M"/>
    <property type="match status" value="1"/>
</dbReference>
<feature type="binding site" description="in other chain" evidence="10">
    <location>
        <begin position="175"/>
        <end position="177"/>
    </location>
    <ligand>
        <name>ATP</name>
        <dbReference type="ChEBI" id="CHEBI:30616"/>
        <note>ligand shared between two neighboring subunits</note>
    </ligand>
</feature>
<evidence type="ECO:0000256" key="12">
    <source>
        <dbReference type="RuleBase" id="RU004462"/>
    </source>
</evidence>
<feature type="binding site" description="in other chain" evidence="10">
    <location>
        <position position="16"/>
    </location>
    <ligand>
        <name>ATP</name>
        <dbReference type="ChEBI" id="CHEBI:30616"/>
        <note>ligand shared between two neighboring subunits</note>
    </ligand>
</feature>
<evidence type="ECO:0000313" key="17">
    <source>
        <dbReference type="Proteomes" id="UP000623440"/>
    </source>
</evidence>
<evidence type="ECO:0000256" key="7">
    <source>
        <dbReference type="ARBA" id="ARBA00022840"/>
    </source>
</evidence>
<dbReference type="SUPFAM" id="SSF55973">
    <property type="entry name" value="S-adenosylmethionine synthetase"/>
    <property type="match status" value="3"/>
</dbReference>
<dbReference type="Pfam" id="PF00438">
    <property type="entry name" value="S-AdoMet_synt_N"/>
    <property type="match status" value="1"/>
</dbReference>
<feature type="region of interest" description="Flexible loop" evidence="10">
    <location>
        <begin position="100"/>
        <end position="110"/>
    </location>
</feature>
<dbReference type="EMBL" id="JACJSI010000001">
    <property type="protein sequence ID" value="MBD2528194.1"/>
    <property type="molecule type" value="Genomic_DNA"/>
</dbReference>
<name>A0ABR8DI55_9NOSO</name>
<evidence type="ECO:0000256" key="3">
    <source>
        <dbReference type="ARBA" id="ARBA00022563"/>
    </source>
</evidence>
<feature type="binding site" description="in other chain" evidence="10">
    <location>
        <position position="100"/>
    </location>
    <ligand>
        <name>L-methionine</name>
        <dbReference type="ChEBI" id="CHEBI:57844"/>
        <note>ligand shared between two neighboring subunits</note>
    </ligand>
</feature>
<organism evidence="16 17">
    <name type="scientific">Nostoc flagelliforme FACHB-838</name>
    <dbReference type="NCBI Taxonomy" id="2692904"/>
    <lineage>
        <taxon>Bacteria</taxon>
        <taxon>Bacillati</taxon>
        <taxon>Cyanobacteriota</taxon>
        <taxon>Cyanophyceae</taxon>
        <taxon>Nostocales</taxon>
        <taxon>Nostocaceae</taxon>
        <taxon>Nostoc</taxon>
    </lineage>
</organism>